<protein>
    <submittedName>
        <fullName evidence="1">Diaminopimelate epimerase</fullName>
    </submittedName>
</protein>
<gene>
    <name evidence="1" type="ORF">IDH41_07845</name>
</gene>
<evidence type="ECO:0000313" key="2">
    <source>
        <dbReference type="Proteomes" id="UP000632125"/>
    </source>
</evidence>
<dbReference type="EMBL" id="JACXIY010000010">
    <property type="protein sequence ID" value="MBD2868485.1"/>
    <property type="molecule type" value="Genomic_DNA"/>
</dbReference>
<dbReference type="SUPFAM" id="SSF54506">
    <property type="entry name" value="Diaminopimelate epimerase-like"/>
    <property type="match status" value="1"/>
</dbReference>
<name>A0A927CJ97_9BACL</name>
<dbReference type="InterPro" id="IPR058944">
    <property type="entry name" value="CntK-like"/>
</dbReference>
<dbReference type="AlphaFoldDB" id="A0A927CJ97"/>
<dbReference type="Proteomes" id="UP000632125">
    <property type="component" value="Unassembled WGS sequence"/>
</dbReference>
<sequence length="286" mass="30284">MIQEVDFVKCCPANNMTILVMSELPAEQRSRIASQMMNYGHLYAEQVGFVEKPARPGFAAKLHMAGGEFCGNASLALAASLASERSLSTGESMQLTLIVSGSEHPVSCRVQKLDKDYWCEAGMPVPISAETAVIPFEGALLELGIVRYGGSFHLIIDIERFGIERAAAERLAKLLGIASGANLVGVMLYRPSAGEMAPLIFIPSLDSLVWEQGCGSGTASLGCYLAWIARAAIDTPVRQPGGIIQVSVSWDSESIGGVTIGTAVGIVARGKAYVEGTVHYSMQGGL</sequence>
<proteinExistence type="predicted"/>
<keyword evidence="2" id="KW-1185">Reference proteome</keyword>
<evidence type="ECO:0000313" key="1">
    <source>
        <dbReference type="EMBL" id="MBD2868485.1"/>
    </source>
</evidence>
<reference evidence="1" key="1">
    <citation type="submission" date="2020-09" db="EMBL/GenBank/DDBJ databases">
        <title>A novel bacterium of genus Paenibacillus, isolated from South China Sea.</title>
        <authorList>
            <person name="Huang H."/>
            <person name="Mo K."/>
            <person name="Hu Y."/>
        </authorList>
    </citation>
    <scope>NUCLEOTIDE SEQUENCE</scope>
    <source>
        <strain evidence="1">IB182493</strain>
    </source>
</reference>
<dbReference type="RefSeq" id="WP_190859830.1">
    <property type="nucleotide sequence ID" value="NZ_JACXIY010000010.1"/>
</dbReference>
<accession>A0A927CJ97</accession>
<comment type="caution">
    <text evidence="1">The sequence shown here is derived from an EMBL/GenBank/DDBJ whole genome shotgun (WGS) entry which is preliminary data.</text>
</comment>
<dbReference type="Pfam" id="PF26317">
    <property type="entry name" value="CntK_N"/>
    <property type="match status" value="1"/>
</dbReference>
<organism evidence="1 2">
    <name type="scientific">Paenibacillus arenilitoris</name>
    <dbReference type="NCBI Taxonomy" id="2772299"/>
    <lineage>
        <taxon>Bacteria</taxon>
        <taxon>Bacillati</taxon>
        <taxon>Bacillota</taxon>
        <taxon>Bacilli</taxon>
        <taxon>Bacillales</taxon>
        <taxon>Paenibacillaceae</taxon>
        <taxon>Paenibacillus</taxon>
    </lineage>
</organism>